<dbReference type="PROSITE" id="PS50005">
    <property type="entry name" value="TPR"/>
    <property type="match status" value="2"/>
</dbReference>
<dbReference type="GO" id="GO:0045842">
    <property type="term" value="P:positive regulation of mitotic metaphase/anaphase transition"/>
    <property type="evidence" value="ECO:0007669"/>
    <property type="project" value="TreeGrafter"/>
</dbReference>
<dbReference type="OrthoDB" id="10006270at2759"/>
<evidence type="ECO:0000256" key="2">
    <source>
        <dbReference type="ARBA" id="ARBA00022737"/>
    </source>
</evidence>
<sequence length="559" mass="63439">MGSPIISSPSPDGEWDPDLSHISNASSVLLDGSEGDHTFDVLRAWRQHALEQGSFGTAAFWGEKALCLTADDNDRYWLAKVYFLDRQYHRAIHLLHHTNRPLPDYLPLRILVGRCYLALKEWGSALEEVGLENPFFLRQKRGRSFQHIIHPPAVLADVRAQAYYGLGDDGRARECWVEALHLDVRLHDAFDALQHRHLLTKKEQYDLIDALPYQQQLGKEMGAMVRDLHLGEETLDVSFNPPRSGWGLGSSSDVLGARAEWYFTQGRHHECHTLTQRSILLHPSHPVLRRVHIDVLYVLGLYNPLFQEAQMMIKADPSNHLAWYAIGSYYLLLGNPTPGNGEPISRFQSEAARRAFSRSAELDPSFIHSILGTGHTLVQEGDFEQATSVFLQVSGLAPACHEGPLYAGIQLNRQNSPSLALDSLRMARDICPNDPMVECEMGVTYFYQEKWPEAIRHLKRALSLTHHRSLQPVTGIPFRSVILCNMGHVYRKQGDFHRARNCFERGRAGKTDDCVFHISLGYIYHVLGDYEQAIRGYHRALNLDPHLSDAHDLLERAME</sequence>
<dbReference type="Pfam" id="PF12895">
    <property type="entry name" value="ANAPC3"/>
    <property type="match status" value="1"/>
</dbReference>
<dbReference type="InterPro" id="IPR013105">
    <property type="entry name" value="TPR_2"/>
</dbReference>
<gene>
    <name evidence="8" type="ORF">BJ684DRAFT_11787</name>
</gene>
<dbReference type="PROSITE" id="PS50293">
    <property type="entry name" value="TPR_REGION"/>
    <property type="match status" value="1"/>
</dbReference>
<name>A0A4P9Y341_9FUNG</name>
<dbReference type="GO" id="GO:0005737">
    <property type="term" value="C:cytoplasm"/>
    <property type="evidence" value="ECO:0007669"/>
    <property type="project" value="TreeGrafter"/>
</dbReference>
<dbReference type="PANTHER" id="PTHR12558:SF9">
    <property type="entry name" value="CELL DIVISION CYCLE PROTEIN 16 HOMOLOG"/>
    <property type="match status" value="1"/>
</dbReference>
<dbReference type="Pfam" id="PF13424">
    <property type="entry name" value="TPR_12"/>
    <property type="match status" value="1"/>
</dbReference>
<keyword evidence="1" id="KW-0132">Cell division</keyword>
<feature type="non-terminal residue" evidence="8">
    <location>
        <position position="559"/>
    </location>
</feature>
<evidence type="ECO:0000313" key="9">
    <source>
        <dbReference type="Proteomes" id="UP000267251"/>
    </source>
</evidence>
<evidence type="ECO:0000256" key="5">
    <source>
        <dbReference type="ARBA" id="ARBA00022803"/>
    </source>
</evidence>
<evidence type="ECO:0000256" key="3">
    <source>
        <dbReference type="ARBA" id="ARBA00022776"/>
    </source>
</evidence>
<dbReference type="GO" id="GO:0005680">
    <property type="term" value="C:anaphase-promoting complex"/>
    <property type="evidence" value="ECO:0007669"/>
    <property type="project" value="TreeGrafter"/>
</dbReference>
<dbReference type="GO" id="GO:0051301">
    <property type="term" value="P:cell division"/>
    <property type="evidence" value="ECO:0007669"/>
    <property type="project" value="UniProtKB-KW"/>
</dbReference>
<keyword evidence="2" id="KW-0677">Repeat</keyword>
<reference evidence="9" key="1">
    <citation type="journal article" date="2018" name="Nat. Microbiol.">
        <title>Leveraging single-cell genomics to expand the fungal tree of life.</title>
        <authorList>
            <person name="Ahrendt S.R."/>
            <person name="Quandt C.A."/>
            <person name="Ciobanu D."/>
            <person name="Clum A."/>
            <person name="Salamov A."/>
            <person name="Andreopoulos B."/>
            <person name="Cheng J.F."/>
            <person name="Woyke T."/>
            <person name="Pelin A."/>
            <person name="Henrissat B."/>
            <person name="Reynolds N.K."/>
            <person name="Benny G.L."/>
            <person name="Smith M.E."/>
            <person name="James T.Y."/>
            <person name="Grigoriev I.V."/>
        </authorList>
    </citation>
    <scope>NUCLEOTIDE SEQUENCE [LARGE SCALE GENOMIC DNA]</scope>
</reference>
<dbReference type="InterPro" id="IPR019734">
    <property type="entry name" value="TPR_rpt"/>
</dbReference>
<keyword evidence="3" id="KW-0498">Mitosis</keyword>
<dbReference type="AlphaFoldDB" id="A0A4P9Y341"/>
<dbReference type="GO" id="GO:0031145">
    <property type="term" value="P:anaphase-promoting complex-dependent catabolic process"/>
    <property type="evidence" value="ECO:0007669"/>
    <property type="project" value="TreeGrafter"/>
</dbReference>
<keyword evidence="9" id="KW-1185">Reference proteome</keyword>
<evidence type="ECO:0000256" key="1">
    <source>
        <dbReference type="ARBA" id="ARBA00022618"/>
    </source>
</evidence>
<organism evidence="8 9">
    <name type="scientific">Piptocephalis cylindrospora</name>
    <dbReference type="NCBI Taxonomy" id="1907219"/>
    <lineage>
        <taxon>Eukaryota</taxon>
        <taxon>Fungi</taxon>
        <taxon>Fungi incertae sedis</taxon>
        <taxon>Zoopagomycota</taxon>
        <taxon>Zoopagomycotina</taxon>
        <taxon>Zoopagomycetes</taxon>
        <taxon>Zoopagales</taxon>
        <taxon>Piptocephalidaceae</taxon>
        <taxon>Piptocephalis</taxon>
    </lineage>
</organism>
<feature type="repeat" description="TPR" evidence="7">
    <location>
        <begin position="514"/>
        <end position="547"/>
    </location>
</feature>
<keyword evidence="4" id="KW-0833">Ubl conjugation pathway</keyword>
<dbReference type="Gene3D" id="1.25.40.10">
    <property type="entry name" value="Tetratricopeptide repeat domain"/>
    <property type="match status" value="1"/>
</dbReference>
<keyword evidence="6" id="KW-0131">Cell cycle</keyword>
<dbReference type="InterPro" id="IPR011990">
    <property type="entry name" value="TPR-like_helical_dom_sf"/>
</dbReference>
<accession>A0A4P9Y341</accession>
<dbReference type="PANTHER" id="PTHR12558">
    <property type="entry name" value="CELL DIVISION CYCLE 16,23,27"/>
    <property type="match status" value="1"/>
</dbReference>
<evidence type="ECO:0000256" key="6">
    <source>
        <dbReference type="ARBA" id="ARBA00023306"/>
    </source>
</evidence>
<dbReference type="EMBL" id="KZ988418">
    <property type="protein sequence ID" value="RKP12240.1"/>
    <property type="molecule type" value="Genomic_DNA"/>
</dbReference>
<evidence type="ECO:0000313" key="8">
    <source>
        <dbReference type="EMBL" id="RKP12240.1"/>
    </source>
</evidence>
<proteinExistence type="predicted"/>
<evidence type="ECO:0000256" key="7">
    <source>
        <dbReference type="PROSITE-ProRule" id="PRU00339"/>
    </source>
</evidence>
<dbReference type="SUPFAM" id="SSF48452">
    <property type="entry name" value="TPR-like"/>
    <property type="match status" value="2"/>
</dbReference>
<dbReference type="SMART" id="SM00028">
    <property type="entry name" value="TPR"/>
    <property type="match status" value="7"/>
</dbReference>
<keyword evidence="5 7" id="KW-0802">TPR repeat</keyword>
<dbReference type="Proteomes" id="UP000267251">
    <property type="component" value="Unassembled WGS sequence"/>
</dbReference>
<dbReference type="GO" id="GO:0016567">
    <property type="term" value="P:protein ubiquitination"/>
    <property type="evidence" value="ECO:0007669"/>
    <property type="project" value="TreeGrafter"/>
</dbReference>
<evidence type="ECO:0000256" key="4">
    <source>
        <dbReference type="ARBA" id="ARBA00022786"/>
    </source>
</evidence>
<feature type="repeat" description="TPR" evidence="7">
    <location>
        <begin position="435"/>
        <end position="468"/>
    </location>
</feature>
<dbReference type="Pfam" id="PF07719">
    <property type="entry name" value="TPR_2"/>
    <property type="match status" value="1"/>
</dbReference>
<protein>
    <submittedName>
        <fullName evidence="8">Uncharacterized protein</fullName>
    </submittedName>
</protein>